<dbReference type="PANTHER" id="PTHR34676:SF8">
    <property type="entry name" value="TRANSMEMBRANE PROTEIN"/>
    <property type="match status" value="1"/>
</dbReference>
<dbReference type="PANTHER" id="PTHR34676">
    <property type="entry name" value="DUF4219 DOMAIN-CONTAINING PROTEIN-RELATED"/>
    <property type="match status" value="1"/>
</dbReference>
<proteinExistence type="predicted"/>
<sequence>MTGDLNEDEMKKALEAGANTIEVPVTDADKTNLSELRPEELRKIAFNAKAVNLLHNAMCKEKYARIKSCKTAKEIWDLLENAHVGNNQVKKTKVRFLTKVYQKFEMKEGETIADMHQRFNEILNNLEALGKTFSNEEINGKIFEALTDDYDGKICAITDAKDIGTIPLVELIGSLKAEEEVIAYKKAKSKNKKSLAVVAAKTEKYWNWMRVTKMRTNWLC</sequence>
<gene>
    <name evidence="1" type="ORF">LIER_16186</name>
</gene>
<keyword evidence="2" id="KW-1185">Reference proteome</keyword>
<dbReference type="EMBL" id="BAABME010003591">
    <property type="protein sequence ID" value="GAA0159406.1"/>
    <property type="molecule type" value="Genomic_DNA"/>
</dbReference>
<name>A0AAV3Q897_LITER</name>
<dbReference type="Proteomes" id="UP001454036">
    <property type="component" value="Unassembled WGS sequence"/>
</dbReference>
<reference evidence="1 2" key="1">
    <citation type="submission" date="2024-01" db="EMBL/GenBank/DDBJ databases">
        <title>The complete chloroplast genome sequence of Lithospermum erythrorhizon: insights into the phylogenetic relationship among Boraginaceae species and the maternal lineages of purple gromwells.</title>
        <authorList>
            <person name="Okada T."/>
            <person name="Watanabe K."/>
        </authorList>
    </citation>
    <scope>NUCLEOTIDE SEQUENCE [LARGE SCALE GENOMIC DNA]</scope>
</reference>
<evidence type="ECO:0000313" key="2">
    <source>
        <dbReference type="Proteomes" id="UP001454036"/>
    </source>
</evidence>
<dbReference type="Pfam" id="PF14223">
    <property type="entry name" value="Retrotran_gag_2"/>
    <property type="match status" value="1"/>
</dbReference>
<organism evidence="1 2">
    <name type="scientific">Lithospermum erythrorhizon</name>
    <name type="common">Purple gromwell</name>
    <name type="synonym">Lithospermum officinale var. erythrorhizon</name>
    <dbReference type="NCBI Taxonomy" id="34254"/>
    <lineage>
        <taxon>Eukaryota</taxon>
        <taxon>Viridiplantae</taxon>
        <taxon>Streptophyta</taxon>
        <taxon>Embryophyta</taxon>
        <taxon>Tracheophyta</taxon>
        <taxon>Spermatophyta</taxon>
        <taxon>Magnoliopsida</taxon>
        <taxon>eudicotyledons</taxon>
        <taxon>Gunneridae</taxon>
        <taxon>Pentapetalae</taxon>
        <taxon>asterids</taxon>
        <taxon>lamiids</taxon>
        <taxon>Boraginales</taxon>
        <taxon>Boraginaceae</taxon>
        <taxon>Boraginoideae</taxon>
        <taxon>Lithospermeae</taxon>
        <taxon>Lithospermum</taxon>
    </lineage>
</organism>
<accession>A0AAV3Q897</accession>
<dbReference type="AlphaFoldDB" id="A0AAV3Q897"/>
<evidence type="ECO:0000313" key="1">
    <source>
        <dbReference type="EMBL" id="GAA0159406.1"/>
    </source>
</evidence>
<protein>
    <submittedName>
        <fullName evidence="1">Uncharacterized protein</fullName>
    </submittedName>
</protein>
<comment type="caution">
    <text evidence="1">The sequence shown here is derived from an EMBL/GenBank/DDBJ whole genome shotgun (WGS) entry which is preliminary data.</text>
</comment>